<reference evidence="2" key="1">
    <citation type="thesis" date="2020" institute="ProQuest LLC" country="789 East Eisenhower Parkway, Ann Arbor, MI, USA">
        <title>Comparative Genomics and Chromosome Evolution.</title>
        <authorList>
            <person name="Mudd A.B."/>
        </authorList>
    </citation>
    <scope>NUCLEOTIDE SEQUENCE</scope>
    <source>
        <strain evidence="2">237g6f4</strain>
        <tissue evidence="2">Blood</tissue>
    </source>
</reference>
<dbReference type="EMBL" id="WNYA01000005">
    <property type="protein sequence ID" value="KAG8573555.1"/>
    <property type="molecule type" value="Genomic_DNA"/>
</dbReference>
<gene>
    <name evidence="2" type="ORF">GDO81_012456</name>
</gene>
<comment type="caution">
    <text evidence="2">The sequence shown here is derived from an EMBL/GenBank/DDBJ whole genome shotgun (WGS) entry which is preliminary data.</text>
</comment>
<evidence type="ECO:0000256" key="1">
    <source>
        <dbReference type="SAM" id="SignalP"/>
    </source>
</evidence>
<feature type="signal peptide" evidence="1">
    <location>
        <begin position="1"/>
        <end position="26"/>
    </location>
</feature>
<dbReference type="Proteomes" id="UP000824782">
    <property type="component" value="Unassembled WGS sequence"/>
</dbReference>
<evidence type="ECO:0008006" key="4">
    <source>
        <dbReference type="Google" id="ProtNLM"/>
    </source>
</evidence>
<feature type="chain" id="PRO_5043843364" description="Secreted protein" evidence="1">
    <location>
        <begin position="27"/>
        <end position="81"/>
    </location>
</feature>
<evidence type="ECO:0000313" key="3">
    <source>
        <dbReference type="Proteomes" id="UP000824782"/>
    </source>
</evidence>
<dbReference type="AlphaFoldDB" id="A0AAV7BM56"/>
<proteinExistence type="predicted"/>
<keyword evidence="3" id="KW-1185">Reference proteome</keyword>
<name>A0AAV7BM56_ENGPU</name>
<organism evidence="2 3">
    <name type="scientific">Engystomops pustulosus</name>
    <name type="common">Tungara frog</name>
    <name type="synonym">Physalaemus pustulosus</name>
    <dbReference type="NCBI Taxonomy" id="76066"/>
    <lineage>
        <taxon>Eukaryota</taxon>
        <taxon>Metazoa</taxon>
        <taxon>Chordata</taxon>
        <taxon>Craniata</taxon>
        <taxon>Vertebrata</taxon>
        <taxon>Euteleostomi</taxon>
        <taxon>Amphibia</taxon>
        <taxon>Batrachia</taxon>
        <taxon>Anura</taxon>
        <taxon>Neobatrachia</taxon>
        <taxon>Hyloidea</taxon>
        <taxon>Leptodactylidae</taxon>
        <taxon>Leiuperinae</taxon>
        <taxon>Engystomops</taxon>
    </lineage>
</organism>
<sequence>MTRVSMFSNNSVTIILCLVLQDFGLEVRISGHCLRNEISKYKSSLKVEPNTSEYKMQFPTPATTHRMQLHFWFHALCGAKS</sequence>
<evidence type="ECO:0000313" key="2">
    <source>
        <dbReference type="EMBL" id="KAG8573555.1"/>
    </source>
</evidence>
<protein>
    <recommendedName>
        <fullName evidence="4">Secreted protein</fullName>
    </recommendedName>
</protein>
<keyword evidence="1" id="KW-0732">Signal</keyword>
<accession>A0AAV7BM56</accession>